<dbReference type="InterPro" id="IPR027417">
    <property type="entry name" value="P-loop_NTPase"/>
</dbReference>
<dbReference type="InterPro" id="IPR038718">
    <property type="entry name" value="SNF2-like_sf"/>
</dbReference>
<dbReference type="Gene3D" id="3.40.50.300">
    <property type="entry name" value="P-loop containing nucleotide triphosphate hydrolases"/>
    <property type="match status" value="1"/>
</dbReference>
<dbReference type="PROSITE" id="PS50966">
    <property type="entry name" value="ZF_SWIM"/>
    <property type="match status" value="1"/>
</dbReference>
<dbReference type="PROSITE" id="PS51194">
    <property type="entry name" value="HELICASE_CTER"/>
    <property type="match status" value="1"/>
</dbReference>
<dbReference type="AlphaFoldDB" id="A0A0C1JI25"/>
<dbReference type="Proteomes" id="UP000031465">
    <property type="component" value="Unassembled WGS sequence"/>
</dbReference>
<keyword evidence="2" id="KW-0863">Zinc-finger</keyword>
<keyword evidence="6" id="KW-0547">Nucleotide-binding</keyword>
<feature type="domain" description="SWIM-type" evidence="3">
    <location>
        <begin position="47"/>
        <end position="84"/>
    </location>
</feature>
<dbReference type="RefSeq" id="WP_052236471.1">
    <property type="nucleotide sequence ID" value="NZ_JSAN01000120.1"/>
</dbReference>
<evidence type="ECO:0000313" key="6">
    <source>
        <dbReference type="EMBL" id="KIC71050.1"/>
    </source>
</evidence>
<evidence type="ECO:0000256" key="1">
    <source>
        <dbReference type="ARBA" id="ARBA00022801"/>
    </source>
</evidence>
<dbReference type="InterPro" id="IPR001650">
    <property type="entry name" value="Helicase_C-like"/>
</dbReference>
<evidence type="ECO:0000313" key="7">
    <source>
        <dbReference type="Proteomes" id="UP000031465"/>
    </source>
</evidence>
<gene>
    <name evidence="6" type="primary">ywqA</name>
    <name evidence="6" type="ORF">DB44_EW00220</name>
</gene>
<organism evidence="6 7">
    <name type="scientific">Candidatus Protochlamydia amoebophila</name>
    <dbReference type="NCBI Taxonomy" id="362787"/>
    <lineage>
        <taxon>Bacteria</taxon>
        <taxon>Pseudomonadati</taxon>
        <taxon>Chlamydiota</taxon>
        <taxon>Chlamydiia</taxon>
        <taxon>Parachlamydiales</taxon>
        <taxon>Parachlamydiaceae</taxon>
        <taxon>Candidatus Protochlamydia</taxon>
    </lineage>
</organism>
<keyword evidence="6" id="KW-0347">Helicase</keyword>
<dbReference type="SUPFAM" id="SSF52540">
    <property type="entry name" value="P-loop containing nucleoside triphosphate hydrolases"/>
    <property type="match status" value="2"/>
</dbReference>
<dbReference type="InterPro" id="IPR049730">
    <property type="entry name" value="SNF2/RAD54-like_C"/>
</dbReference>
<dbReference type="InterPro" id="IPR014001">
    <property type="entry name" value="Helicase_ATP-bd"/>
</dbReference>
<dbReference type="PATRIC" id="fig|362787.3.peg.1766"/>
<dbReference type="Pfam" id="PF00176">
    <property type="entry name" value="SNF2-rel_dom"/>
    <property type="match status" value="1"/>
</dbReference>
<dbReference type="InterPro" id="IPR007527">
    <property type="entry name" value="Znf_SWIM"/>
</dbReference>
<dbReference type="InterPro" id="IPR000330">
    <property type="entry name" value="SNF2_N"/>
</dbReference>
<dbReference type="Gene3D" id="3.40.50.10810">
    <property type="entry name" value="Tandem AAA-ATPase domain"/>
    <property type="match status" value="1"/>
</dbReference>
<proteinExistence type="predicted"/>
<dbReference type="EC" id="3.6.4.-" evidence="6"/>
<feature type="domain" description="Helicase ATP-binding" evidence="4">
    <location>
        <begin position="785"/>
        <end position="949"/>
    </location>
</feature>
<feature type="domain" description="Helicase C-terminal" evidence="5">
    <location>
        <begin position="1078"/>
        <end position="1248"/>
    </location>
</feature>
<dbReference type="GO" id="GO:0016787">
    <property type="term" value="F:hydrolase activity"/>
    <property type="evidence" value="ECO:0007669"/>
    <property type="project" value="UniProtKB-KW"/>
</dbReference>
<evidence type="ECO:0000259" key="4">
    <source>
        <dbReference type="PROSITE" id="PS51192"/>
    </source>
</evidence>
<sequence length="1256" mass="147344">MTAIPSYLQPYFQDAEKSLNAKLAKEIEFSGATYQILVEDLYTHLEYWVFLQLEAQGNIKDAFCSCNSQDEGCLHQLVAYLSLFNTNEIPLHLRFERSLWNHLCFLYEDRLNDALMELKQLQPGHYIFQSSSEKIIFSIKALSDSSILFLDELVTPRPKETEETSLKFSNLSNEDLLLWREGRPNPQLRYDLSYWSDLAKWLMRKQDNQEAYQVSFQYSKKKLPNWIQIDFYDLEIGFYLSEANLPFIIPSLATVKSPLLVRNANNQGIDRIEYDKTTGIMRIFEGSLEKAPKIKKESDSFLNGIRLENWIFIPEKGFYTDEPHNLLQTPELEGEQLSVALTEHQRFLSTLLMNEVIHRSVQVPSYQLFFDKKWNLHIVAYLFEIGDLSLNYSRIIGDWAYLDGEGFYPLENKRFEEVETIIPIYQVSDFVTQNRGWLNNIEGFHTHIRSIEYQLSYQVSETNRLTFQCSLAKAKQRARLQDFGVWVYLEEYGFYSKSVGPFSHLLKPGFSLSPEQVPLFIRMNRDELSLIPHFFYEKCPLEKTKLHLQMTQKGTIKINPEYVLLPFLKDTNFRLFDDFIYIEKKGFYELSAPLRLPEKFRYPVELAGEELDLFLSYEMEEIRPYIHDIDPRLLKPQKKQLVTSFVEAEEKKGKGWYRFKLYYQTENGIIPITALRQALNKKKQQFAFFEAGLIALQDKQLDWIRRLDKDRFDKDEEVVFLTTLEFMRINAFEQIQFFETENLDLESSQKNFIALQELQTPDVPNITGLNSHLRPYQEIGVQWLWFLYHQQLAGLLCDDMGLGKTHQAMALIASVANLYRNYAEGIQRHFLIVCPTSVIYHWQDKLEQFLPGLRICTFFGVKRSLAAFHQSYDILLTSYGILRNEKELLSQVNFEIAIFDEIQVAKNQTSLVYAALKNVKAQMKLGLTGTPIENHLRELKSLFDIVLPTYMPNENDYRELFIKPIEREYNSHRKDILNRLIKPFTLRRKKEDVLKDLPEKSEEIAYCDLSPYQQQLYTEVLEQRKRHLMQDLKDDQTPIPYLHIFALLSSLKQICNHPAVHLKNPGDYQKYSSGKWELFIELLREARESQQKVVIFSQYLGMLDIIENYLNDQKIGYASIRGSTQNRKEQLQKFNHDPSCEVFVGSLQAAGLGIDLTAASVVIHYDRWWNAARENQATDRVHRIGQMKGVQVFKLVTKGTFEEKIDAMINRKGQLMEEIIGVDDQNTLKKFTRNELIELLTYEEKDDDHMTLSDVE</sequence>
<name>A0A0C1JI25_9BACT</name>
<dbReference type="GO" id="GO:0004386">
    <property type="term" value="F:helicase activity"/>
    <property type="evidence" value="ECO:0007669"/>
    <property type="project" value="UniProtKB-KW"/>
</dbReference>
<keyword evidence="2" id="KW-0862">Zinc</keyword>
<evidence type="ECO:0000259" key="3">
    <source>
        <dbReference type="PROSITE" id="PS50966"/>
    </source>
</evidence>
<dbReference type="PROSITE" id="PS51192">
    <property type="entry name" value="HELICASE_ATP_BIND_1"/>
    <property type="match status" value="1"/>
</dbReference>
<evidence type="ECO:0000256" key="2">
    <source>
        <dbReference type="PROSITE-ProRule" id="PRU00325"/>
    </source>
</evidence>
<keyword evidence="6" id="KW-0067">ATP-binding</keyword>
<dbReference type="EMBL" id="JSAN01000120">
    <property type="protein sequence ID" value="KIC71050.1"/>
    <property type="molecule type" value="Genomic_DNA"/>
</dbReference>
<protein>
    <submittedName>
        <fullName evidence="6">Putative ATP-dependent helicase YwqA</fullName>
        <ecNumber evidence="6">3.6.4.-</ecNumber>
    </submittedName>
</protein>
<dbReference type="CDD" id="cd18793">
    <property type="entry name" value="SF2_C_SNF"/>
    <property type="match status" value="1"/>
</dbReference>
<dbReference type="Pfam" id="PF00271">
    <property type="entry name" value="Helicase_C"/>
    <property type="match status" value="1"/>
</dbReference>
<dbReference type="SMART" id="SM00490">
    <property type="entry name" value="HELICc"/>
    <property type="match status" value="1"/>
</dbReference>
<dbReference type="GO" id="GO:0008270">
    <property type="term" value="F:zinc ion binding"/>
    <property type="evidence" value="ECO:0007669"/>
    <property type="project" value="UniProtKB-KW"/>
</dbReference>
<reference evidence="6 7" key="1">
    <citation type="journal article" date="2014" name="Mol. Biol. Evol.">
        <title>Massive expansion of Ubiquitination-related gene families within the Chlamydiae.</title>
        <authorList>
            <person name="Domman D."/>
            <person name="Collingro A."/>
            <person name="Lagkouvardos I."/>
            <person name="Gehre L."/>
            <person name="Weinmaier T."/>
            <person name="Rattei T."/>
            <person name="Subtil A."/>
            <person name="Horn M."/>
        </authorList>
    </citation>
    <scope>NUCLEOTIDE SEQUENCE [LARGE SCALE GENOMIC DNA]</scope>
    <source>
        <strain evidence="6 7">EI2</strain>
    </source>
</reference>
<keyword evidence="1 6" id="KW-0378">Hydrolase</keyword>
<accession>A0A0C1JI25</accession>
<dbReference type="GO" id="GO:0005524">
    <property type="term" value="F:ATP binding"/>
    <property type="evidence" value="ECO:0007669"/>
    <property type="project" value="InterPro"/>
</dbReference>
<keyword evidence="2" id="KW-0479">Metal-binding</keyword>
<comment type="caution">
    <text evidence="6">The sequence shown here is derived from an EMBL/GenBank/DDBJ whole genome shotgun (WGS) entry which is preliminary data.</text>
</comment>
<dbReference type="SMART" id="SM00487">
    <property type="entry name" value="DEXDc"/>
    <property type="match status" value="1"/>
</dbReference>
<dbReference type="PANTHER" id="PTHR10799">
    <property type="entry name" value="SNF2/RAD54 HELICASE FAMILY"/>
    <property type="match status" value="1"/>
</dbReference>
<evidence type="ECO:0000259" key="5">
    <source>
        <dbReference type="PROSITE" id="PS51194"/>
    </source>
</evidence>